<feature type="transmembrane region" description="Helical" evidence="1">
    <location>
        <begin position="12"/>
        <end position="32"/>
    </location>
</feature>
<protein>
    <recommendedName>
        <fullName evidence="4">Glutamine amidotransferase domain-containing protein</fullName>
    </recommendedName>
</protein>
<dbReference type="PANTHER" id="PTHR37947">
    <property type="entry name" value="BLL2462 PROTEIN"/>
    <property type="match status" value="1"/>
</dbReference>
<evidence type="ECO:0000313" key="2">
    <source>
        <dbReference type="EMBL" id="PVE46320.1"/>
    </source>
</evidence>
<dbReference type="OrthoDB" id="9769144at2"/>
<sequence>MNGTALVFDPLLSWPVIAGLGALALAVTLLSVWRGLAGWPFRTLGLALILAALANPALQSEERQPLGDIALVLRDETGSNRLAGRAEQTDEAAAQIGAELARLGIEQRVVSVPDGADNTGSTLNTALAAALADLPHDRLAGVFVISDGIAHDAVSAAPQAPVHLIETGTPDDWDRRLIIRNAPAYAILGETLSLTIRIEDEGAVPEALRDRPVQVGFALNGDDLRYATAPIGQDLTLDLTLDRGGLNVLRFQLPAEEGELTDRNNAGVVQINGIRDRLRVLLVSGEPHTGQRTWRNLLKSDPSVDLVHFTILRPPDRQDGVPVNELSLIAFPTRELFVEKINEFDLIIFDRYRRRGILPPSYFDNIRRYVIEGGALLVAGGPELASAESIYHSALGRILPAEPTARVFDQPFTPHLSEIGQRHPVTAGLDADFPPRDGSALPGWGRWLRQIELTPGAGEVVMQGIGDRPLLVLDHAGEGRVAMLASDQAWLWDRGFEGGGPQAELLRRLAHWMMREPDLEEEALIATGDGLTLSITRRSLSDGPHAVTITGPDDSSVEVPLTETEPGRFTAAWQGAEPGLYRLRSDDLDTVAVLGTANPREYERVVADAAPLAPLMGATRGGVAAMAGGVPALRLVESGRQAWGRGWLGVTPRGAYVTTDLRLSPLLPAWLWLVLGLGFVLVGWLREGRR</sequence>
<evidence type="ECO:0000313" key="3">
    <source>
        <dbReference type="Proteomes" id="UP000244810"/>
    </source>
</evidence>
<dbReference type="Gene3D" id="3.40.50.880">
    <property type="match status" value="1"/>
</dbReference>
<keyword evidence="1" id="KW-1133">Transmembrane helix</keyword>
<comment type="caution">
    <text evidence="2">The sequence shown here is derived from an EMBL/GenBank/DDBJ whole genome shotgun (WGS) entry which is preliminary data.</text>
</comment>
<accession>A0A2T7UNM3</accession>
<dbReference type="SUPFAM" id="SSF52317">
    <property type="entry name" value="Class I glutamine amidotransferase-like"/>
    <property type="match status" value="1"/>
</dbReference>
<keyword evidence="1" id="KW-0812">Transmembrane</keyword>
<dbReference type="Proteomes" id="UP000244810">
    <property type="component" value="Unassembled WGS sequence"/>
</dbReference>
<name>A0A2T7UNM3_9RHOB</name>
<keyword evidence="3" id="KW-1185">Reference proteome</keyword>
<dbReference type="InterPro" id="IPR029062">
    <property type="entry name" value="Class_I_gatase-like"/>
</dbReference>
<dbReference type="EMBL" id="QDDR01000009">
    <property type="protein sequence ID" value="PVE46320.1"/>
    <property type="molecule type" value="Genomic_DNA"/>
</dbReference>
<proteinExistence type="predicted"/>
<feature type="transmembrane region" description="Helical" evidence="1">
    <location>
        <begin position="667"/>
        <end position="685"/>
    </location>
</feature>
<organism evidence="2 3">
    <name type="scientific">Pararhodobacter aggregans</name>
    <dbReference type="NCBI Taxonomy" id="404875"/>
    <lineage>
        <taxon>Bacteria</taxon>
        <taxon>Pseudomonadati</taxon>
        <taxon>Pseudomonadota</taxon>
        <taxon>Alphaproteobacteria</taxon>
        <taxon>Rhodobacterales</taxon>
        <taxon>Paracoccaceae</taxon>
        <taxon>Pararhodobacter</taxon>
    </lineage>
</organism>
<evidence type="ECO:0000256" key="1">
    <source>
        <dbReference type="SAM" id="Phobius"/>
    </source>
</evidence>
<dbReference type="AlphaFoldDB" id="A0A2T7UNM3"/>
<gene>
    <name evidence="2" type="ORF">DDE23_16910</name>
</gene>
<dbReference type="PANTHER" id="PTHR37947:SF1">
    <property type="entry name" value="BLL2462 PROTEIN"/>
    <property type="match status" value="1"/>
</dbReference>
<evidence type="ECO:0008006" key="4">
    <source>
        <dbReference type="Google" id="ProtNLM"/>
    </source>
</evidence>
<feature type="transmembrane region" description="Helical" evidence="1">
    <location>
        <begin position="39"/>
        <end position="58"/>
    </location>
</feature>
<keyword evidence="1" id="KW-0472">Membrane</keyword>
<reference evidence="2 3" key="1">
    <citation type="journal article" date="2011" name="Syst. Appl. Microbiol.">
        <title>Defluviimonas denitrificans gen. nov., sp. nov., and Pararhodobacter aggregans gen. nov., sp. nov., non-phototrophic Rhodobacteraceae from the biofilter of a marine aquaculture.</title>
        <authorList>
            <person name="Foesel B.U."/>
            <person name="Drake H.L."/>
            <person name="Schramm A."/>
        </authorList>
    </citation>
    <scope>NUCLEOTIDE SEQUENCE [LARGE SCALE GENOMIC DNA]</scope>
    <source>
        <strain evidence="2 3">D1-19</strain>
    </source>
</reference>
<dbReference type="RefSeq" id="WP_107753243.1">
    <property type="nucleotide sequence ID" value="NZ_QBKF01000009.1"/>
</dbReference>